<dbReference type="InterPro" id="IPR050533">
    <property type="entry name" value="HssA/B-like_chaperone"/>
</dbReference>
<accession>A0AAN7TZE3</accession>
<reference evidence="3 4" key="1">
    <citation type="submission" date="2023-11" db="EMBL/GenBank/DDBJ databases">
        <title>Dfirmibasis_genome.</title>
        <authorList>
            <person name="Edelbroek B."/>
            <person name="Kjellin J."/>
            <person name="Jerlstrom-Hultqvist J."/>
            <person name="Soderbom F."/>
        </authorList>
    </citation>
    <scope>NUCLEOTIDE SEQUENCE [LARGE SCALE GENOMIC DNA]</scope>
    <source>
        <strain evidence="3 4">TNS-C-14</strain>
    </source>
</reference>
<name>A0AAN7TZE3_9MYCE</name>
<dbReference type="PANTHER" id="PTHR31059">
    <property type="entry name" value="HSSA/B-LIKE PROTEIN 1-RELATED-RELATED"/>
    <property type="match status" value="1"/>
</dbReference>
<proteinExistence type="inferred from homology"/>
<evidence type="ECO:0000256" key="2">
    <source>
        <dbReference type="SAM" id="MobiDB-lite"/>
    </source>
</evidence>
<comment type="similarity">
    <text evidence="1">Belongs to the hssA/B family.</text>
</comment>
<sequence>MTILSTITSLSNPTKINRSSISSSRGASLSMGSNSVACGGCGGGSSSGGSSGGAAIGVAVAVDINLNLSGVLGGLLGGGRSGSGSCGCH</sequence>
<evidence type="ECO:0000313" key="4">
    <source>
        <dbReference type="Proteomes" id="UP001344447"/>
    </source>
</evidence>
<dbReference type="PANTHER" id="PTHR31059:SF5">
    <property type="entry name" value="HSSA_B-LIKE PROTEIN 1-RELATED"/>
    <property type="match status" value="1"/>
</dbReference>
<comment type="caution">
    <text evidence="3">The sequence shown here is derived from an EMBL/GenBank/DDBJ whole genome shotgun (WGS) entry which is preliminary data.</text>
</comment>
<dbReference type="InterPro" id="IPR008455">
    <property type="entry name" value="HssA/B-related"/>
</dbReference>
<protein>
    <submittedName>
        <fullName evidence="3">Uncharacterized protein</fullName>
    </submittedName>
</protein>
<dbReference type="AlphaFoldDB" id="A0AAN7TZE3"/>
<keyword evidence="4" id="KW-1185">Reference proteome</keyword>
<feature type="region of interest" description="Disordered" evidence="2">
    <location>
        <begin position="13"/>
        <end position="33"/>
    </location>
</feature>
<evidence type="ECO:0000256" key="1">
    <source>
        <dbReference type="ARBA" id="ARBA00038086"/>
    </source>
</evidence>
<dbReference type="Pfam" id="PF05710">
    <property type="entry name" value="Coiled"/>
    <property type="match status" value="1"/>
</dbReference>
<dbReference type="EMBL" id="JAVFKY010000001">
    <property type="protein sequence ID" value="KAK5581957.1"/>
    <property type="molecule type" value="Genomic_DNA"/>
</dbReference>
<evidence type="ECO:0000313" key="3">
    <source>
        <dbReference type="EMBL" id="KAK5581957.1"/>
    </source>
</evidence>
<feature type="compositionally biased region" description="Low complexity" evidence="2">
    <location>
        <begin position="16"/>
        <end position="33"/>
    </location>
</feature>
<dbReference type="Proteomes" id="UP001344447">
    <property type="component" value="Unassembled WGS sequence"/>
</dbReference>
<organism evidence="3 4">
    <name type="scientific">Dictyostelium firmibasis</name>
    <dbReference type="NCBI Taxonomy" id="79012"/>
    <lineage>
        <taxon>Eukaryota</taxon>
        <taxon>Amoebozoa</taxon>
        <taxon>Evosea</taxon>
        <taxon>Eumycetozoa</taxon>
        <taxon>Dictyostelia</taxon>
        <taxon>Dictyosteliales</taxon>
        <taxon>Dictyosteliaceae</taxon>
        <taxon>Dictyostelium</taxon>
    </lineage>
</organism>
<gene>
    <name evidence="3" type="ORF">RB653_003538</name>
</gene>